<reference evidence="6" key="1">
    <citation type="submission" date="2023-01" db="EMBL/GenBank/DDBJ databases">
        <title>Human gut microbiome strain richness.</title>
        <authorList>
            <person name="Chen-Liaw A."/>
        </authorList>
    </citation>
    <scope>NUCLEOTIDE SEQUENCE</scope>
    <source>
        <strain evidence="6">1001217st2_G6_1001217B_191108</strain>
    </source>
</reference>
<sequence length="637" mass="73898">MKLKKNELKIIQLLLASPDYISTYDIATSTGIPRRLVRDEISNVRVILSSLNLNLLSKPSKGYFIEGKSSKDLSRLQNIINDNERDENNVFPTLPKDRRNYIAKRLIEEASYIKLETFANELLVSRPTVANDVLLLKKDIHKYGLTLIQKPNYGISIQGSEISKRKVLADWVFENLTQSDMFGDFLDAYFNSPDYQIIEIINQHQIIMSDISLIDFLICFSIAIARNTINHTIDSPIANFEQFKDRFEYATAKELGKYVQERFKIDFNEYEIQNITILLICKRSSRGLSASHDDNVITIANEILARIKAETLITFDTDKLFRILSLYIENTLIRQAYVEKIRTPVYENIQYEYPLPYHLASIASATIQQHSKIKLSRSELSAFTILFNNAINNQNKKKKKVLLINCMSGSMFTLHRYRIETELAAQLVITKYTQYYRINEEDLSNYDLIISSVPIRKQLSIPVINTSYMITNDDIIRIKSYLSYLFNDEDLVYYFHPYLYSSNVKVKSKKGVASTFYHLLTCLYPNLKDTFKYELNKQHRYTLNTFNNVIGLIKLNKPINANNNIVNIVAITLNEPILFDQQQMQVIILFSCLDNNNIMYNTLFNTLKNVANNELDVKKLLSHLSYPEFLSVIKNNK</sequence>
<dbReference type="GO" id="GO:0006355">
    <property type="term" value="P:regulation of DNA-templated transcription"/>
    <property type="evidence" value="ECO:0007669"/>
    <property type="project" value="InterPro"/>
</dbReference>
<evidence type="ECO:0000256" key="4">
    <source>
        <dbReference type="ARBA" id="ARBA00023163"/>
    </source>
</evidence>
<evidence type="ECO:0000256" key="2">
    <source>
        <dbReference type="ARBA" id="ARBA00023015"/>
    </source>
</evidence>
<dbReference type="Pfam" id="PF05043">
    <property type="entry name" value="Mga"/>
    <property type="match status" value="1"/>
</dbReference>
<accession>A0AB35IJA5</accession>
<dbReference type="Gene3D" id="1.10.1790.10">
    <property type="entry name" value="PRD domain"/>
    <property type="match status" value="2"/>
</dbReference>
<dbReference type="PROSITE" id="PS51372">
    <property type="entry name" value="PRD_2"/>
    <property type="match status" value="2"/>
</dbReference>
<evidence type="ECO:0000313" key="7">
    <source>
        <dbReference type="Proteomes" id="UP001211987"/>
    </source>
</evidence>
<keyword evidence="4" id="KW-0804">Transcription</keyword>
<evidence type="ECO:0000313" key="6">
    <source>
        <dbReference type="EMBL" id="MDB7084449.1"/>
    </source>
</evidence>
<gene>
    <name evidence="6" type="ORF">PM738_11600</name>
</gene>
<keyword evidence="1" id="KW-0677">Repeat</keyword>
<dbReference type="Proteomes" id="UP001211987">
    <property type="component" value="Unassembled WGS sequence"/>
</dbReference>
<dbReference type="AlphaFoldDB" id="A0AB35IJA5"/>
<evidence type="ECO:0000256" key="3">
    <source>
        <dbReference type="ARBA" id="ARBA00023159"/>
    </source>
</evidence>
<dbReference type="InterPro" id="IPR036388">
    <property type="entry name" value="WH-like_DNA-bd_sf"/>
</dbReference>
<comment type="caution">
    <text evidence="6">The sequence shown here is derived from an EMBL/GenBank/DDBJ whole genome shotgun (WGS) entry which is preliminary data.</text>
</comment>
<keyword evidence="2" id="KW-0805">Transcription regulation</keyword>
<dbReference type="InterPro" id="IPR011608">
    <property type="entry name" value="PRD"/>
</dbReference>
<dbReference type="Pfam" id="PF00874">
    <property type="entry name" value="PRD"/>
    <property type="match status" value="2"/>
</dbReference>
<dbReference type="InterPro" id="IPR007737">
    <property type="entry name" value="Mga_HTH"/>
</dbReference>
<keyword evidence="3" id="KW-0010">Activator</keyword>
<dbReference type="PANTHER" id="PTHR30185">
    <property type="entry name" value="CRYPTIC BETA-GLUCOSIDE BGL OPERON ANTITERMINATOR"/>
    <property type="match status" value="1"/>
</dbReference>
<evidence type="ECO:0000259" key="5">
    <source>
        <dbReference type="PROSITE" id="PS51372"/>
    </source>
</evidence>
<dbReference type="InterPro" id="IPR036634">
    <property type="entry name" value="PRD_sf"/>
</dbReference>
<dbReference type="PANTHER" id="PTHR30185:SF18">
    <property type="entry name" value="TRANSCRIPTIONAL REGULATOR MTLR"/>
    <property type="match status" value="1"/>
</dbReference>
<organism evidence="6 7">
    <name type="scientific">Thomasclavelia ramosa</name>
    <dbReference type="NCBI Taxonomy" id="1547"/>
    <lineage>
        <taxon>Bacteria</taxon>
        <taxon>Bacillati</taxon>
        <taxon>Bacillota</taxon>
        <taxon>Erysipelotrichia</taxon>
        <taxon>Erysipelotrichales</taxon>
        <taxon>Coprobacillaceae</taxon>
        <taxon>Thomasclavelia</taxon>
    </lineage>
</organism>
<feature type="domain" description="PRD" evidence="5">
    <location>
        <begin position="184"/>
        <end position="289"/>
    </location>
</feature>
<proteinExistence type="predicted"/>
<protein>
    <submittedName>
        <fullName evidence="6">PRD domain-containing protein</fullName>
    </submittedName>
</protein>
<feature type="domain" description="PRD" evidence="5">
    <location>
        <begin position="291"/>
        <end position="397"/>
    </location>
</feature>
<dbReference type="Gene3D" id="3.40.50.2300">
    <property type="match status" value="1"/>
</dbReference>
<dbReference type="EMBL" id="JAQLKE010000018">
    <property type="protein sequence ID" value="MDB7084449.1"/>
    <property type="molecule type" value="Genomic_DNA"/>
</dbReference>
<dbReference type="Gene3D" id="1.10.10.10">
    <property type="entry name" value="Winged helix-like DNA-binding domain superfamily/Winged helix DNA-binding domain"/>
    <property type="match status" value="2"/>
</dbReference>
<evidence type="ECO:0000256" key="1">
    <source>
        <dbReference type="ARBA" id="ARBA00022737"/>
    </source>
</evidence>
<dbReference type="InterPro" id="IPR050661">
    <property type="entry name" value="BglG_antiterminators"/>
</dbReference>
<dbReference type="RefSeq" id="WP_272018975.1">
    <property type="nucleotide sequence ID" value="NZ_JAQLKE010000018.1"/>
</dbReference>
<dbReference type="SUPFAM" id="SSF63520">
    <property type="entry name" value="PTS-regulatory domain, PRD"/>
    <property type="match status" value="2"/>
</dbReference>
<name>A0AB35IJA5_9FIRM</name>